<protein>
    <submittedName>
        <fullName evidence="2">Uncharacterized protein</fullName>
    </submittedName>
</protein>
<accession>A0A366KCG3</accession>
<dbReference type="OrthoDB" id="9816377at2"/>
<keyword evidence="1" id="KW-0472">Membrane</keyword>
<keyword evidence="1" id="KW-0812">Transmembrane</keyword>
<comment type="caution">
    <text evidence="2">The sequence shown here is derived from an EMBL/GenBank/DDBJ whole genome shotgun (WGS) entry which is preliminary data.</text>
</comment>
<evidence type="ECO:0000313" key="2">
    <source>
        <dbReference type="EMBL" id="RBP98351.1"/>
    </source>
</evidence>
<dbReference type="EMBL" id="PDCG01000001">
    <property type="protein sequence ID" value="RBP98351.1"/>
    <property type="molecule type" value="Genomic_DNA"/>
</dbReference>
<reference evidence="2 3" key="1">
    <citation type="submission" date="2017-10" db="EMBL/GenBank/DDBJ databases">
        <title>Bifidobacterium xylocopum sp. nov. and Bifidobacterium aemilianum sp. nov., from the carpenter bee (Xylocopa violacea) digestive tract.</title>
        <authorList>
            <person name="Alberoni D."/>
            <person name="Baffoni L."/>
            <person name="Di Gioia D."/>
            <person name="Gaggia F."/>
            <person name="Biavati B."/>
        </authorList>
    </citation>
    <scope>NUCLEOTIDE SEQUENCE [LARGE SCALE GENOMIC DNA]</scope>
    <source>
        <strain evidence="2 3">XV10</strain>
    </source>
</reference>
<feature type="transmembrane region" description="Helical" evidence="1">
    <location>
        <begin position="55"/>
        <end position="74"/>
    </location>
</feature>
<feature type="transmembrane region" description="Helical" evidence="1">
    <location>
        <begin position="104"/>
        <end position="127"/>
    </location>
</feature>
<evidence type="ECO:0000256" key="1">
    <source>
        <dbReference type="SAM" id="Phobius"/>
    </source>
</evidence>
<dbReference type="AlphaFoldDB" id="A0A366KCG3"/>
<feature type="transmembrane region" description="Helical" evidence="1">
    <location>
        <begin position="24"/>
        <end position="43"/>
    </location>
</feature>
<proteinExistence type="predicted"/>
<gene>
    <name evidence="2" type="ORF">CRD60_00255</name>
</gene>
<keyword evidence="3" id="KW-1185">Reference proteome</keyword>
<dbReference type="RefSeq" id="WP_113859329.1">
    <property type="nucleotide sequence ID" value="NZ_PDCG01000001.1"/>
</dbReference>
<evidence type="ECO:0000313" key="3">
    <source>
        <dbReference type="Proteomes" id="UP000252530"/>
    </source>
</evidence>
<sequence>MLFSNSRLRTLTGYPPNMLTGGPGALPFPDLIMATGIFLWVVQTKPHESGAVGSFLQRLVLAVSPSVLGIYLIHDNLMVKSVLWNSFYVGAQTDGPMARDVLCMATLAALYMLLLVASCIFHGLVVAPVNRAVDTLLNAVSQRWRNSHMEPTAPTVESGHPA</sequence>
<name>A0A366KCG3_9BIFI</name>
<organism evidence="2 3">
    <name type="scientific">Bifidobacterium aemilianum</name>
    <dbReference type="NCBI Taxonomy" id="2493120"/>
    <lineage>
        <taxon>Bacteria</taxon>
        <taxon>Bacillati</taxon>
        <taxon>Actinomycetota</taxon>
        <taxon>Actinomycetes</taxon>
        <taxon>Bifidobacteriales</taxon>
        <taxon>Bifidobacteriaceae</taxon>
        <taxon>Bifidobacterium</taxon>
    </lineage>
</organism>
<dbReference type="Proteomes" id="UP000252530">
    <property type="component" value="Unassembled WGS sequence"/>
</dbReference>
<keyword evidence="1" id="KW-1133">Transmembrane helix</keyword>